<dbReference type="Pfam" id="PF01546">
    <property type="entry name" value="Peptidase_M20"/>
    <property type="match status" value="1"/>
</dbReference>
<dbReference type="PANTHER" id="PTHR30575">
    <property type="entry name" value="PEPTIDASE M20"/>
    <property type="match status" value="1"/>
</dbReference>
<reference evidence="2" key="2">
    <citation type="journal article" date="2021" name="PeerJ">
        <title>Extensive microbial diversity within the chicken gut microbiome revealed by metagenomics and culture.</title>
        <authorList>
            <person name="Gilroy R."/>
            <person name="Ravi A."/>
            <person name="Getino M."/>
            <person name="Pursley I."/>
            <person name="Horton D.L."/>
            <person name="Alikhan N.F."/>
            <person name="Baker D."/>
            <person name="Gharbi K."/>
            <person name="Hall N."/>
            <person name="Watson M."/>
            <person name="Adriaenssens E.M."/>
            <person name="Foster-Nyarko E."/>
            <person name="Jarju S."/>
            <person name="Secka A."/>
            <person name="Antonio M."/>
            <person name="Oren A."/>
            <person name="Chaudhuri R.R."/>
            <person name="La Ragione R."/>
            <person name="Hildebrand F."/>
            <person name="Pallen M.J."/>
        </authorList>
    </citation>
    <scope>NUCLEOTIDE SEQUENCE</scope>
    <source>
        <strain evidence="2">CHK180-2868</strain>
    </source>
</reference>
<reference evidence="2" key="1">
    <citation type="submission" date="2020-10" db="EMBL/GenBank/DDBJ databases">
        <authorList>
            <person name="Gilroy R."/>
        </authorList>
    </citation>
    <scope>NUCLEOTIDE SEQUENCE</scope>
    <source>
        <strain evidence="2">CHK180-2868</strain>
    </source>
</reference>
<dbReference type="SUPFAM" id="SSF55031">
    <property type="entry name" value="Bacterial exopeptidase dimerisation domain"/>
    <property type="match status" value="1"/>
</dbReference>
<dbReference type="EMBL" id="DVGC01000011">
    <property type="protein sequence ID" value="HIR04830.1"/>
    <property type="molecule type" value="Genomic_DNA"/>
</dbReference>
<dbReference type="NCBIfam" id="TIGR01891">
    <property type="entry name" value="amidohydrolases"/>
    <property type="match status" value="1"/>
</dbReference>
<protein>
    <submittedName>
        <fullName evidence="2">Amidohydrolase</fullName>
    </submittedName>
</protein>
<dbReference type="InterPro" id="IPR017145">
    <property type="entry name" value="Aminobenzoyl-glu_utiliz_pB"/>
</dbReference>
<evidence type="ECO:0000313" key="3">
    <source>
        <dbReference type="Proteomes" id="UP000824250"/>
    </source>
</evidence>
<dbReference type="CDD" id="cd05673">
    <property type="entry name" value="M20_Acy1L2_AbgB"/>
    <property type="match status" value="1"/>
</dbReference>
<dbReference type="SUPFAM" id="SSF53187">
    <property type="entry name" value="Zn-dependent exopeptidases"/>
    <property type="match status" value="1"/>
</dbReference>
<feature type="region of interest" description="Disordered" evidence="1">
    <location>
        <begin position="459"/>
        <end position="478"/>
    </location>
</feature>
<name>A0A9D1D4H3_9FIRM</name>
<organism evidence="2 3">
    <name type="scientific">Candidatus Copromonas faecavium</name>
    <name type="common">nom. illeg.</name>
    <dbReference type="NCBI Taxonomy" id="2840740"/>
    <lineage>
        <taxon>Bacteria</taxon>
        <taxon>Bacillati</taxon>
        <taxon>Bacillota</taxon>
        <taxon>Clostridia</taxon>
        <taxon>Lachnospirales</taxon>
        <taxon>Lachnospiraceae</taxon>
        <taxon>Candidatus Copromonas (nom. illeg.)</taxon>
    </lineage>
</organism>
<dbReference type="InterPro" id="IPR017439">
    <property type="entry name" value="Amidohydrolase"/>
</dbReference>
<dbReference type="Gene3D" id="3.40.630.10">
    <property type="entry name" value="Zn peptidases"/>
    <property type="match status" value="2"/>
</dbReference>
<dbReference type="GO" id="GO:0071713">
    <property type="term" value="F:para-aminobenzoyl-glutamate hydrolase activity"/>
    <property type="evidence" value="ECO:0007669"/>
    <property type="project" value="TreeGrafter"/>
</dbReference>
<dbReference type="GO" id="GO:0005737">
    <property type="term" value="C:cytoplasm"/>
    <property type="evidence" value="ECO:0007669"/>
    <property type="project" value="TreeGrafter"/>
</dbReference>
<sequence length="478" mass="52580">MNAEYRDRISGVIDERRQEYTNLSDEIWGYAEPRFQEYESSRAQQEFLKARGFSIRADLAGEKTAFIAEYGSGKPVIAFLGEFDALSSLEQKADCAERCPIPGKENGHGCGHHLLGTASVAAVDALKTCMEEKQLKGTIRYYGCPAEENAGGKAFLVRDGYFDDCDAAFTWHPATSNKTMGNEHFLANFRAFFTFHGISSHAAGAPELGRSALDAVEIMDIGVNYMREHMIDAARVHGAITNTGGIAPNVIPSEAQILYAVRAPKVTQVKKLYERMCDIAKGAALITGTTVEIRQVAAYSNVIRNRVLEDVMDEYLHAFVPIGYTEEELEYARKFQSAITELDKEGLKNTISMLAGKEKRKEMMEMPMLDFVLDKELSIGGGGSTDVGDVSWVVPTAQVNVNCYAAGTALHSWQAVAQGKSELAHKGMLAAAKVMACSGAEILLHPELAEKAREDWKEELDGEVYPNPLPKEAKPELW</sequence>
<dbReference type="AlphaFoldDB" id="A0A9D1D4H3"/>
<evidence type="ECO:0000256" key="1">
    <source>
        <dbReference type="SAM" id="MobiDB-lite"/>
    </source>
</evidence>
<dbReference type="GO" id="GO:0046657">
    <property type="term" value="P:folic acid catabolic process"/>
    <property type="evidence" value="ECO:0007669"/>
    <property type="project" value="TreeGrafter"/>
</dbReference>
<evidence type="ECO:0000313" key="2">
    <source>
        <dbReference type="EMBL" id="HIR04830.1"/>
    </source>
</evidence>
<dbReference type="PANTHER" id="PTHR30575:SF0">
    <property type="entry name" value="XAA-ARG DIPEPTIDASE"/>
    <property type="match status" value="1"/>
</dbReference>
<dbReference type="FunFam" id="3.30.70.360:FF:000004">
    <property type="entry name" value="Peptidase M20 domain-containing protein 2"/>
    <property type="match status" value="1"/>
</dbReference>
<dbReference type="PIRSF" id="PIRSF037227">
    <property type="entry name" value="Aminobenzoyl-glu_utiliz_pB"/>
    <property type="match status" value="1"/>
</dbReference>
<proteinExistence type="predicted"/>
<gene>
    <name evidence="2" type="ORF">IAB28_02530</name>
</gene>
<comment type="caution">
    <text evidence="2">The sequence shown here is derived from an EMBL/GenBank/DDBJ whole genome shotgun (WGS) entry which is preliminary data.</text>
</comment>
<dbReference type="Proteomes" id="UP000824250">
    <property type="component" value="Unassembled WGS sequence"/>
</dbReference>
<dbReference type="InterPro" id="IPR036264">
    <property type="entry name" value="Bact_exopeptidase_dim_dom"/>
</dbReference>
<dbReference type="GO" id="GO:0016805">
    <property type="term" value="F:dipeptidase activity"/>
    <property type="evidence" value="ECO:0007669"/>
    <property type="project" value="TreeGrafter"/>
</dbReference>
<accession>A0A9D1D4H3</accession>
<dbReference type="Gene3D" id="3.30.70.360">
    <property type="match status" value="1"/>
</dbReference>
<dbReference type="InterPro" id="IPR002933">
    <property type="entry name" value="Peptidase_M20"/>
</dbReference>
<dbReference type="InterPro" id="IPR052030">
    <property type="entry name" value="Peptidase_M20/M20A_hydrolases"/>
</dbReference>